<comment type="catalytic activity">
    <reaction evidence="1">
        <text>Thiol-dependent hydrolysis of ester, thioester, amide, peptide and isopeptide bonds formed by the C-terminal Gly of ubiquitin (a 76-residue protein attached to proteins as an intracellular targeting signal).</text>
        <dbReference type="EC" id="3.4.19.12"/>
    </reaction>
</comment>
<evidence type="ECO:0000256" key="3">
    <source>
        <dbReference type="ARBA" id="ARBA00012759"/>
    </source>
</evidence>
<dbReference type="GO" id="GO:0004843">
    <property type="term" value="F:cysteine-type deubiquitinase activity"/>
    <property type="evidence" value="ECO:0007669"/>
    <property type="project" value="UniProtKB-EC"/>
</dbReference>
<sequence>MKSTDAKSWWFSCTERMTGDSGSSVSGVPVRRPAKHHAPLLRSYFMASTSNFRLDSASSETAINDDSDGQIDLVGVFTPLTRKLGVKHLEIVEVYDIEPCLVFCFRWRKDTHRPTDFKDPAAEHVWFANQLSDNASDIRGADNALATAIRGAAKKEKTKRGSNPPPNKRAKIKKPPPEEGDEETYHFTSYVPAYGKVWELDGLKSGPLEVGDVTATTEWMGVVRPALRTKMRKYGGGGDDGEHDIRFSLLAIVDDAYEKASDEWEYWKSERRQLERRLDKGWQREWLCKPVYLNSLTRRMVPLPSTSHLLPALSISHRSFFETLRYLANRLADVSSSTAFLINPATTNSFGFVLADARYSIRTGLEYDDFYRVFGNVVTQCRLARELVPAIEAQLIRDEALLISKLRGLYGQETFFRFTKHHLDIISSIWQSCIMSDNHGVPRLHRAVFSYSVSSLPRQGMGITPLRSS</sequence>
<dbReference type="PANTHER" id="PTHR10589:SF16">
    <property type="entry name" value="UBIQUITIN CARBOXYL-TERMINAL HYDROLASE ISOZYME L5"/>
    <property type="match status" value="1"/>
</dbReference>
<comment type="similarity">
    <text evidence="2 8">Belongs to the peptidase C12 family.</text>
</comment>
<dbReference type="InterPro" id="IPR001578">
    <property type="entry name" value="Peptidase_C12_UCH"/>
</dbReference>
<feature type="region of interest" description="Disordered" evidence="9">
    <location>
        <begin position="152"/>
        <end position="183"/>
    </location>
</feature>
<dbReference type="PROSITE" id="PS52048">
    <property type="entry name" value="UCH_DOMAIN"/>
    <property type="match status" value="1"/>
</dbReference>
<dbReference type="InterPro" id="IPR038765">
    <property type="entry name" value="Papain-like_cys_pep_sf"/>
</dbReference>
<dbReference type="AlphaFoldDB" id="A0A2H3AV98"/>
<evidence type="ECO:0000256" key="9">
    <source>
        <dbReference type="SAM" id="MobiDB-lite"/>
    </source>
</evidence>
<keyword evidence="4" id="KW-0645">Protease</keyword>
<proteinExistence type="inferred from homology"/>
<evidence type="ECO:0000259" key="10">
    <source>
        <dbReference type="PROSITE" id="PS52048"/>
    </source>
</evidence>
<protein>
    <recommendedName>
        <fullName evidence="3">ubiquitinyl hydrolase 1</fullName>
        <ecNumber evidence="3">3.4.19.12</ecNumber>
    </recommendedName>
</protein>
<gene>
    <name evidence="11" type="ORF">ARMSODRAFT_1008145</name>
</gene>
<name>A0A2H3AV98_9AGAR</name>
<evidence type="ECO:0000313" key="12">
    <source>
        <dbReference type="Proteomes" id="UP000218334"/>
    </source>
</evidence>
<evidence type="ECO:0000313" key="11">
    <source>
        <dbReference type="EMBL" id="PBK62651.1"/>
    </source>
</evidence>
<evidence type="ECO:0000256" key="2">
    <source>
        <dbReference type="ARBA" id="ARBA00009326"/>
    </source>
</evidence>
<dbReference type="GO" id="GO:0005737">
    <property type="term" value="C:cytoplasm"/>
    <property type="evidence" value="ECO:0007669"/>
    <property type="project" value="TreeGrafter"/>
</dbReference>
<evidence type="ECO:0000256" key="6">
    <source>
        <dbReference type="ARBA" id="ARBA00022801"/>
    </source>
</evidence>
<dbReference type="GO" id="GO:0016579">
    <property type="term" value="P:protein deubiquitination"/>
    <property type="evidence" value="ECO:0007669"/>
    <property type="project" value="TreeGrafter"/>
</dbReference>
<evidence type="ECO:0000256" key="7">
    <source>
        <dbReference type="ARBA" id="ARBA00022807"/>
    </source>
</evidence>
<dbReference type="SUPFAM" id="SSF54001">
    <property type="entry name" value="Cysteine proteinases"/>
    <property type="match status" value="1"/>
</dbReference>
<keyword evidence="5" id="KW-0833">Ubl conjugation pathway</keyword>
<dbReference type="EMBL" id="KZ293464">
    <property type="protein sequence ID" value="PBK62651.1"/>
    <property type="molecule type" value="Genomic_DNA"/>
</dbReference>
<dbReference type="PANTHER" id="PTHR10589">
    <property type="entry name" value="UBIQUITIN CARBOXYL-TERMINAL HYDROLASE"/>
    <property type="match status" value="1"/>
</dbReference>
<keyword evidence="6" id="KW-0378">Hydrolase</keyword>
<evidence type="ECO:0000256" key="4">
    <source>
        <dbReference type="ARBA" id="ARBA00022670"/>
    </source>
</evidence>
<accession>A0A2H3AV98</accession>
<dbReference type="Proteomes" id="UP000218334">
    <property type="component" value="Unassembled WGS sequence"/>
</dbReference>
<dbReference type="GO" id="GO:0006511">
    <property type="term" value="P:ubiquitin-dependent protein catabolic process"/>
    <property type="evidence" value="ECO:0007669"/>
    <property type="project" value="InterPro"/>
</dbReference>
<feature type="domain" description="UCH catalytic" evidence="10">
    <location>
        <begin position="1"/>
        <end position="254"/>
    </location>
</feature>
<dbReference type="Gene3D" id="3.40.532.10">
    <property type="entry name" value="Peptidase C12, ubiquitin carboxyl-terminal hydrolase"/>
    <property type="match status" value="2"/>
</dbReference>
<evidence type="ECO:0000256" key="1">
    <source>
        <dbReference type="ARBA" id="ARBA00000707"/>
    </source>
</evidence>
<organism evidence="11 12">
    <name type="scientific">Armillaria solidipes</name>
    <dbReference type="NCBI Taxonomy" id="1076256"/>
    <lineage>
        <taxon>Eukaryota</taxon>
        <taxon>Fungi</taxon>
        <taxon>Dikarya</taxon>
        <taxon>Basidiomycota</taxon>
        <taxon>Agaricomycotina</taxon>
        <taxon>Agaricomycetes</taxon>
        <taxon>Agaricomycetidae</taxon>
        <taxon>Agaricales</taxon>
        <taxon>Marasmiineae</taxon>
        <taxon>Physalacriaceae</taxon>
        <taxon>Armillaria</taxon>
    </lineage>
</organism>
<dbReference type="STRING" id="1076256.A0A2H3AV98"/>
<dbReference type="InterPro" id="IPR036959">
    <property type="entry name" value="Peptidase_C12_UCH_sf"/>
</dbReference>
<comment type="caution">
    <text evidence="8">Lacks conserved residue(s) required for the propagation of feature annotation.</text>
</comment>
<dbReference type="Pfam" id="PF01088">
    <property type="entry name" value="Peptidase_C12"/>
    <property type="match status" value="1"/>
</dbReference>
<keyword evidence="12" id="KW-1185">Reference proteome</keyword>
<keyword evidence="7" id="KW-0788">Thiol protease</keyword>
<evidence type="ECO:0000256" key="5">
    <source>
        <dbReference type="ARBA" id="ARBA00022786"/>
    </source>
</evidence>
<evidence type="ECO:0000256" key="8">
    <source>
        <dbReference type="PROSITE-ProRule" id="PRU01393"/>
    </source>
</evidence>
<reference evidence="12" key="1">
    <citation type="journal article" date="2017" name="Nat. Ecol. Evol.">
        <title>Genome expansion and lineage-specific genetic innovations in the forest pathogenic fungi Armillaria.</title>
        <authorList>
            <person name="Sipos G."/>
            <person name="Prasanna A.N."/>
            <person name="Walter M.C."/>
            <person name="O'Connor E."/>
            <person name="Balint B."/>
            <person name="Krizsan K."/>
            <person name="Kiss B."/>
            <person name="Hess J."/>
            <person name="Varga T."/>
            <person name="Slot J."/>
            <person name="Riley R."/>
            <person name="Boka B."/>
            <person name="Rigling D."/>
            <person name="Barry K."/>
            <person name="Lee J."/>
            <person name="Mihaltcheva S."/>
            <person name="LaButti K."/>
            <person name="Lipzen A."/>
            <person name="Waldron R."/>
            <person name="Moloney N.M."/>
            <person name="Sperisen C."/>
            <person name="Kredics L."/>
            <person name="Vagvoelgyi C."/>
            <person name="Patrignani A."/>
            <person name="Fitzpatrick D."/>
            <person name="Nagy I."/>
            <person name="Doyle S."/>
            <person name="Anderson J.B."/>
            <person name="Grigoriev I.V."/>
            <person name="Gueldener U."/>
            <person name="Muensterkoetter M."/>
            <person name="Nagy L.G."/>
        </authorList>
    </citation>
    <scope>NUCLEOTIDE SEQUENCE [LARGE SCALE GENOMIC DNA]</scope>
    <source>
        <strain evidence="12">28-4</strain>
    </source>
</reference>
<dbReference type="EC" id="3.4.19.12" evidence="3"/>